<accession>A0A178XRG8</accession>
<name>A0A178XRG8_9HYPH</name>
<protein>
    <submittedName>
        <fullName evidence="1">Uncharacterized protein</fullName>
    </submittedName>
</protein>
<gene>
    <name evidence="1" type="ORF">AU381_17020</name>
</gene>
<organism evidence="1 2">
    <name type="scientific">Sinorhizobium glycinis</name>
    <dbReference type="NCBI Taxonomy" id="1472378"/>
    <lineage>
        <taxon>Bacteria</taxon>
        <taxon>Pseudomonadati</taxon>
        <taxon>Pseudomonadota</taxon>
        <taxon>Alphaproteobacteria</taxon>
        <taxon>Hyphomicrobiales</taxon>
        <taxon>Rhizobiaceae</taxon>
        <taxon>Sinorhizobium/Ensifer group</taxon>
        <taxon>Sinorhizobium</taxon>
    </lineage>
</organism>
<evidence type="ECO:0000313" key="1">
    <source>
        <dbReference type="EMBL" id="OAP37342.1"/>
    </source>
</evidence>
<evidence type="ECO:0000313" key="2">
    <source>
        <dbReference type="Proteomes" id="UP000094025"/>
    </source>
</evidence>
<sequence>MIMRPRCRHKDIKYTGCFSKLDLLGPFQGEAKIVETGPIERPADVGSFATLRHAVNANKVDRDKCDANGCPSEKAPAYPKFLTPTFFPLPCAQSLGCHGVGIAEKLRAPATYYREPMEHGKHSAHYCQRLHGGWPAL</sequence>
<dbReference type="Proteomes" id="UP000094025">
    <property type="component" value="Unassembled WGS sequence"/>
</dbReference>
<reference evidence="1 2" key="1">
    <citation type="journal article" date="2016" name="Int. J. Syst. Evol. Microbiol.">
        <title>Ensifer glycinis sp. nov., an novel rhizobial species associated with Glycine spp.</title>
        <authorList>
            <person name="Yan H."/>
            <person name="Yan J."/>
            <person name="Sui X.H."/>
            <person name="Wang E.T."/>
            <person name="Chen W.X."/>
            <person name="Zhang X.X."/>
            <person name="Chen W.F."/>
        </authorList>
    </citation>
    <scope>NUCLEOTIDE SEQUENCE [LARGE SCALE GENOMIC DNA]</scope>
    <source>
        <strain evidence="1 2">CCBAU 23380</strain>
    </source>
</reference>
<keyword evidence="2" id="KW-1185">Reference proteome</keyword>
<comment type="caution">
    <text evidence="1">The sequence shown here is derived from an EMBL/GenBank/DDBJ whole genome shotgun (WGS) entry which is preliminary data.</text>
</comment>
<dbReference type="EMBL" id="LPUX01000063">
    <property type="protein sequence ID" value="OAP37342.1"/>
    <property type="molecule type" value="Genomic_DNA"/>
</dbReference>
<proteinExistence type="predicted"/>
<dbReference type="AlphaFoldDB" id="A0A178XRG8"/>